<dbReference type="Gene3D" id="3.30.160.570">
    <property type="entry name" value="Ncd80 complex, Spc24 subunit"/>
    <property type="match status" value="1"/>
</dbReference>
<name>A0AAV4XUS8_CAEEX</name>
<feature type="coiled-coil region" evidence="1">
    <location>
        <begin position="50"/>
        <end position="84"/>
    </location>
</feature>
<feature type="compositionally biased region" description="Polar residues" evidence="2">
    <location>
        <begin position="185"/>
        <end position="195"/>
    </location>
</feature>
<evidence type="ECO:0000256" key="2">
    <source>
        <dbReference type="SAM" id="MobiDB-lite"/>
    </source>
</evidence>
<evidence type="ECO:0000256" key="1">
    <source>
        <dbReference type="SAM" id="Coils"/>
    </source>
</evidence>
<feature type="region of interest" description="Disordered" evidence="2">
    <location>
        <begin position="174"/>
        <end position="195"/>
    </location>
</feature>
<accession>A0AAV4XUS8</accession>
<evidence type="ECO:0000313" key="4">
    <source>
        <dbReference type="Proteomes" id="UP001054945"/>
    </source>
</evidence>
<proteinExistence type="predicted"/>
<sequence>MAMEVRNSQLSSSDCSEGNLSWKIKCIELVKHAGKENSEYSHGKEIKKIYQDFIKQKKELEKKLKLTEDEIENVRKQLKEIIISKGDTTRNSSLIKLYELITKLTFAIDSPPNEPQGFIADKIFETFQFDTSKHSQQFIIDHLWDLINIQKEENSEEELDIAMVPDCQRKESNQNCEEFQLPQKRPSSPQETISKIQRLIIKENS</sequence>
<dbReference type="EMBL" id="BPLR01000918">
    <property type="protein sequence ID" value="GIY98353.1"/>
    <property type="molecule type" value="Genomic_DNA"/>
</dbReference>
<keyword evidence="1" id="KW-0175">Coiled coil</keyword>
<comment type="caution">
    <text evidence="3">The sequence shown here is derived from an EMBL/GenBank/DDBJ whole genome shotgun (WGS) entry which is preliminary data.</text>
</comment>
<reference evidence="3 4" key="1">
    <citation type="submission" date="2021-06" db="EMBL/GenBank/DDBJ databases">
        <title>Caerostris extrusa draft genome.</title>
        <authorList>
            <person name="Kono N."/>
            <person name="Arakawa K."/>
        </authorList>
    </citation>
    <scope>NUCLEOTIDE SEQUENCE [LARGE SCALE GENOMIC DNA]</scope>
</reference>
<dbReference type="Proteomes" id="UP001054945">
    <property type="component" value="Unassembled WGS sequence"/>
</dbReference>
<dbReference type="AlphaFoldDB" id="A0AAV4XUS8"/>
<organism evidence="3 4">
    <name type="scientific">Caerostris extrusa</name>
    <name type="common">Bark spider</name>
    <name type="synonym">Caerostris bankana</name>
    <dbReference type="NCBI Taxonomy" id="172846"/>
    <lineage>
        <taxon>Eukaryota</taxon>
        <taxon>Metazoa</taxon>
        <taxon>Ecdysozoa</taxon>
        <taxon>Arthropoda</taxon>
        <taxon>Chelicerata</taxon>
        <taxon>Arachnida</taxon>
        <taxon>Araneae</taxon>
        <taxon>Araneomorphae</taxon>
        <taxon>Entelegynae</taxon>
        <taxon>Araneoidea</taxon>
        <taxon>Araneidae</taxon>
        <taxon>Caerostris</taxon>
    </lineage>
</organism>
<gene>
    <name evidence="3" type="ORF">CEXT_59721</name>
</gene>
<keyword evidence="4" id="KW-1185">Reference proteome</keyword>
<evidence type="ECO:0000313" key="3">
    <source>
        <dbReference type="EMBL" id="GIY98353.1"/>
    </source>
</evidence>
<protein>
    <submittedName>
        <fullName evidence="3">Uncharacterized protein</fullName>
    </submittedName>
</protein>